<organism evidence="1 2">
    <name type="scientific">Vibrio gigantis</name>
    <dbReference type="NCBI Taxonomy" id="296199"/>
    <lineage>
        <taxon>Bacteria</taxon>
        <taxon>Pseudomonadati</taxon>
        <taxon>Pseudomonadota</taxon>
        <taxon>Gammaproteobacteria</taxon>
        <taxon>Vibrionales</taxon>
        <taxon>Vibrionaceae</taxon>
        <taxon>Vibrio</taxon>
    </lineage>
</organism>
<dbReference type="Proteomes" id="UP000322521">
    <property type="component" value="Unassembled WGS sequence"/>
</dbReference>
<dbReference type="EMBL" id="VXJS01000002">
    <property type="protein sequence ID" value="KAA8679676.1"/>
    <property type="molecule type" value="Genomic_DNA"/>
</dbReference>
<evidence type="ECO:0000313" key="2">
    <source>
        <dbReference type="Proteomes" id="UP000322521"/>
    </source>
</evidence>
<dbReference type="OrthoDB" id="5898632at2"/>
<gene>
    <name evidence="1" type="ORF">F4W18_05480</name>
</gene>
<name>A0A5M9P342_9VIBR</name>
<evidence type="ECO:0000313" key="1">
    <source>
        <dbReference type="EMBL" id="KAA8679676.1"/>
    </source>
</evidence>
<comment type="caution">
    <text evidence="1">The sequence shown here is derived from an EMBL/GenBank/DDBJ whole genome shotgun (WGS) entry which is preliminary data.</text>
</comment>
<dbReference type="RefSeq" id="WP_086713895.1">
    <property type="nucleotide sequence ID" value="NZ_AP025493.1"/>
</dbReference>
<protein>
    <submittedName>
        <fullName evidence="1">Uncharacterized protein</fullName>
    </submittedName>
</protein>
<dbReference type="AlphaFoldDB" id="A0A5M9P342"/>
<keyword evidence="2" id="KW-1185">Reference proteome</keyword>
<proteinExistence type="predicted"/>
<sequence>MHIANKKEVELEIANDYKLAFPCIKQALNSNKTRADIIEVQHRLLTYKEVLLHGDMLEDKELKRAFSALNTNEKGVAQGGIKSINDAIKEMDEILERYSRKAVVQLSN</sequence>
<reference evidence="1 2" key="1">
    <citation type="submission" date="2019-09" db="EMBL/GenBank/DDBJ databases">
        <title>Draft genome sequence of various Type strains from the CCUG.</title>
        <authorList>
            <person name="Pineiro-Iglesias B."/>
            <person name="Tunovic T."/>
            <person name="Unosson C."/>
            <person name="Inganas E."/>
            <person name="Ohlen M."/>
            <person name="Cardew S."/>
            <person name="Jensie-Markopoulos S."/>
            <person name="Salva-Serra F."/>
            <person name="Jaen-Luchoro D."/>
            <person name="Karlsson R."/>
            <person name="Svensson-Stadler L."/>
            <person name="Chun J."/>
            <person name="Moore E."/>
        </authorList>
    </citation>
    <scope>NUCLEOTIDE SEQUENCE [LARGE SCALE GENOMIC DNA]</scope>
    <source>
        <strain evidence="1 2">CCUG 56969T</strain>
    </source>
</reference>
<accession>A0A5M9P342</accession>